<evidence type="ECO:0000259" key="4">
    <source>
        <dbReference type="Pfam" id="PF17165"/>
    </source>
</evidence>
<reference evidence="5 8" key="2">
    <citation type="submission" date="2019-09" db="EMBL/GenBank/DDBJ databases">
        <title>Distinct polysaccharide growth profiles of human intestinal Prevotella copri isolates.</title>
        <authorList>
            <person name="Fehlner-Peach H."/>
            <person name="Magnabosco C."/>
            <person name="Raghavan V."/>
            <person name="Scher J.U."/>
            <person name="Tett A."/>
            <person name="Cox L.M."/>
            <person name="Gottsegen C."/>
            <person name="Watters A."/>
            <person name="Wiltshire- Gordon J.D."/>
            <person name="Segata N."/>
            <person name="Bonneau R."/>
            <person name="Littman D.R."/>
        </authorList>
    </citation>
    <scope>NUCLEOTIDE SEQUENCE [LARGE SCALE GENOMIC DNA]</scope>
    <source>
        <strain evidence="5">IK21513</strain>
        <strain evidence="8">iK21513</strain>
    </source>
</reference>
<dbReference type="Pfam" id="PF16408">
    <property type="entry name" value="DUF5016"/>
    <property type="match status" value="1"/>
</dbReference>
<dbReference type="InterPro" id="IPR033429">
    <property type="entry name" value="DUF5125"/>
</dbReference>
<protein>
    <submittedName>
        <fullName evidence="6">DUF5121 domain-containing protein</fullName>
    </submittedName>
</protein>
<dbReference type="EMBL" id="VZCY01000085">
    <property type="protein sequence ID" value="MQN10202.1"/>
    <property type="molecule type" value="Genomic_DNA"/>
</dbReference>
<comment type="caution">
    <text evidence="6">The sequence shown here is derived from an EMBL/GenBank/DDBJ whole genome shotgun (WGS) entry which is preliminary data.</text>
</comment>
<sequence length="452" mass="49603">MMKHIRYYIMALLALPLMASCGEDDYSAPTPAGNPVMSYTAPAAAVWMGDEVEVKVNCKDDGGVALSTLKANLLFSGQSVDETTIRTKEAGEYTVKLKVPYAQNVPDGKVDIQLTLQNVSTKSNTETLSFDIKRPHFNNLQFVSADGVKYDMTEKSDFVYQAVLPSSKKTFKGYFATKDGKFVFGSSTGKDISLGETGNFNFTSENMSDVVVTFDAKNYTAGPTDVLPVTILDFADSDAGKTWVGDIKQGATCNLTINGNNLPDDWYYDSDWFQKEEDGSYTFKAITGRYTILADFTHKSFRIWTMNGSEPMSLNGDGTGALWIIGNEGVNKPTWEAVNHGWWTGVDSDVCLTPIKDKVYQVTLTVGKQLRATDVNFKFFGQANWGIEFKGQDNSHLISTDSEVFGIGDGNGHDNGNVYLKDGVELKDGETYVLTVDLTAGVDKAVLKVEKK</sequence>
<dbReference type="EMBL" id="QRKB01000008">
    <property type="protein sequence ID" value="RHH83775.1"/>
    <property type="molecule type" value="Genomic_DNA"/>
</dbReference>
<evidence type="ECO:0000313" key="5">
    <source>
        <dbReference type="EMBL" id="MQN10202.1"/>
    </source>
</evidence>
<dbReference type="Pfam" id="PF17165">
    <property type="entry name" value="DUF5121"/>
    <property type="match status" value="1"/>
</dbReference>
<dbReference type="PROSITE" id="PS51257">
    <property type="entry name" value="PROKAR_LIPOPROTEIN"/>
    <property type="match status" value="1"/>
</dbReference>
<dbReference type="Proteomes" id="UP000406735">
    <property type="component" value="Unassembled WGS sequence"/>
</dbReference>
<dbReference type="Pfam" id="PF17163">
    <property type="entry name" value="DUF5125"/>
    <property type="match status" value="1"/>
</dbReference>
<feature type="domain" description="DUF5016" evidence="2">
    <location>
        <begin position="2"/>
        <end position="120"/>
    </location>
</feature>
<proteinExistence type="predicted"/>
<dbReference type="AlphaFoldDB" id="A0A3R6HRM8"/>
<name>A0A3R6HRM8_9BACT</name>
<evidence type="ECO:0000313" key="8">
    <source>
        <dbReference type="Proteomes" id="UP000406735"/>
    </source>
</evidence>
<evidence type="ECO:0000313" key="6">
    <source>
        <dbReference type="EMBL" id="RHH83775.1"/>
    </source>
</evidence>
<gene>
    <name evidence="6" type="ORF">DW192_05090</name>
    <name evidence="5" type="ORF">F7D97_09790</name>
</gene>
<dbReference type="InterPro" id="IPR032184">
    <property type="entry name" value="DUF5016"/>
</dbReference>
<dbReference type="Proteomes" id="UP000284548">
    <property type="component" value="Unassembled WGS sequence"/>
</dbReference>
<evidence type="ECO:0000256" key="1">
    <source>
        <dbReference type="SAM" id="SignalP"/>
    </source>
</evidence>
<feature type="domain" description="DUF5125" evidence="3">
    <location>
        <begin position="132"/>
        <end position="308"/>
    </location>
</feature>
<keyword evidence="1" id="KW-0732">Signal</keyword>
<dbReference type="InterPro" id="IPR033430">
    <property type="entry name" value="DUF5121"/>
</dbReference>
<organism evidence="6 7">
    <name type="scientific">Segatella copri</name>
    <dbReference type="NCBI Taxonomy" id="165179"/>
    <lineage>
        <taxon>Bacteria</taxon>
        <taxon>Pseudomonadati</taxon>
        <taxon>Bacteroidota</taxon>
        <taxon>Bacteroidia</taxon>
        <taxon>Bacteroidales</taxon>
        <taxon>Prevotellaceae</taxon>
        <taxon>Segatella</taxon>
    </lineage>
</organism>
<reference evidence="6 7" key="1">
    <citation type="submission" date="2018-08" db="EMBL/GenBank/DDBJ databases">
        <title>A genome reference for cultivated species of the human gut microbiota.</title>
        <authorList>
            <person name="Zou Y."/>
            <person name="Xue W."/>
            <person name="Luo G."/>
        </authorList>
    </citation>
    <scope>NUCLEOTIDE SEQUENCE [LARGE SCALE GENOMIC DNA]</scope>
    <source>
        <strain evidence="6 7">AM16-54</strain>
    </source>
</reference>
<feature type="domain" description="DUF5121" evidence="4">
    <location>
        <begin position="317"/>
        <end position="439"/>
    </location>
</feature>
<evidence type="ECO:0000259" key="2">
    <source>
        <dbReference type="Pfam" id="PF16408"/>
    </source>
</evidence>
<accession>A0A3R6HRM8</accession>
<feature type="chain" id="PRO_5043188062" evidence="1">
    <location>
        <begin position="20"/>
        <end position="452"/>
    </location>
</feature>
<evidence type="ECO:0000313" key="7">
    <source>
        <dbReference type="Proteomes" id="UP000284548"/>
    </source>
</evidence>
<feature type="signal peptide" evidence="1">
    <location>
        <begin position="1"/>
        <end position="19"/>
    </location>
</feature>
<evidence type="ECO:0000259" key="3">
    <source>
        <dbReference type="Pfam" id="PF17163"/>
    </source>
</evidence>